<protein>
    <recommendedName>
        <fullName evidence="2 5">DNA mismatch repair protein MutL</fullName>
    </recommendedName>
</protein>
<evidence type="ECO:0000256" key="2">
    <source>
        <dbReference type="ARBA" id="ARBA00021975"/>
    </source>
</evidence>
<dbReference type="InterPro" id="IPR014790">
    <property type="entry name" value="MutL_C"/>
</dbReference>
<dbReference type="SUPFAM" id="SSF54211">
    <property type="entry name" value="Ribosomal protein S5 domain 2-like"/>
    <property type="match status" value="1"/>
</dbReference>
<dbReference type="GO" id="GO:0016887">
    <property type="term" value="F:ATP hydrolysis activity"/>
    <property type="evidence" value="ECO:0007669"/>
    <property type="project" value="InterPro"/>
</dbReference>
<dbReference type="Gene3D" id="3.30.1540.20">
    <property type="entry name" value="MutL, C-terminal domain, dimerisation subdomain"/>
    <property type="match status" value="1"/>
</dbReference>
<dbReference type="Pfam" id="PF13589">
    <property type="entry name" value="HATPase_c_3"/>
    <property type="match status" value="1"/>
</dbReference>
<dbReference type="CDD" id="cd00782">
    <property type="entry name" value="MutL_Trans"/>
    <property type="match status" value="1"/>
</dbReference>
<dbReference type="GO" id="GO:0030983">
    <property type="term" value="F:mismatched DNA binding"/>
    <property type="evidence" value="ECO:0007669"/>
    <property type="project" value="InterPro"/>
</dbReference>
<dbReference type="SMART" id="SM01340">
    <property type="entry name" value="DNA_mis_repair"/>
    <property type="match status" value="1"/>
</dbReference>
<reference evidence="8 9" key="1">
    <citation type="submission" date="2018-03" db="EMBL/GenBank/DDBJ databases">
        <title>Genomic Encyclopedia of Type Strains, Phase III (KMG-III): the genomes of soil and plant-associated and newly described type strains.</title>
        <authorList>
            <person name="Whitman W."/>
        </authorList>
    </citation>
    <scope>NUCLEOTIDE SEQUENCE [LARGE SCALE GENOMIC DNA]</scope>
    <source>
        <strain evidence="8 9">CGMCC 1.12700</strain>
    </source>
</reference>
<evidence type="ECO:0000256" key="1">
    <source>
        <dbReference type="ARBA" id="ARBA00006082"/>
    </source>
</evidence>
<dbReference type="InterPro" id="IPR020568">
    <property type="entry name" value="Ribosomal_Su5_D2-typ_SF"/>
</dbReference>
<dbReference type="OrthoDB" id="9763467at2"/>
<dbReference type="InterPro" id="IPR014762">
    <property type="entry name" value="DNA_mismatch_repair_CS"/>
</dbReference>
<dbReference type="SUPFAM" id="SSF55874">
    <property type="entry name" value="ATPase domain of HSP90 chaperone/DNA topoisomerase II/histidine kinase"/>
    <property type="match status" value="1"/>
</dbReference>
<evidence type="ECO:0000313" key="9">
    <source>
        <dbReference type="Proteomes" id="UP000240572"/>
    </source>
</evidence>
<dbReference type="GO" id="GO:0006298">
    <property type="term" value="P:mismatch repair"/>
    <property type="evidence" value="ECO:0007669"/>
    <property type="project" value="UniProtKB-UniRule"/>
</dbReference>
<accession>A0A2P8CWC3</accession>
<evidence type="ECO:0000313" key="8">
    <source>
        <dbReference type="EMBL" id="PSK89282.1"/>
    </source>
</evidence>
<feature type="domain" description="DNA mismatch repair protein S5" evidence="7">
    <location>
        <begin position="209"/>
        <end position="327"/>
    </location>
</feature>
<dbReference type="HAMAP" id="MF_00149">
    <property type="entry name" value="DNA_mis_repair"/>
    <property type="match status" value="1"/>
</dbReference>
<dbReference type="InterPro" id="IPR002099">
    <property type="entry name" value="MutL/Mlh/PMS"/>
</dbReference>
<evidence type="ECO:0000259" key="6">
    <source>
        <dbReference type="SMART" id="SM00853"/>
    </source>
</evidence>
<dbReference type="InterPro" id="IPR038973">
    <property type="entry name" value="MutL/Mlh/Pms-like"/>
</dbReference>
<dbReference type="InterPro" id="IPR037198">
    <property type="entry name" value="MutL_C_sf"/>
</dbReference>
<comment type="caution">
    <text evidence="8">The sequence shown here is derived from an EMBL/GenBank/DDBJ whole genome shotgun (WGS) entry which is preliminary data.</text>
</comment>
<dbReference type="PANTHER" id="PTHR10073">
    <property type="entry name" value="DNA MISMATCH REPAIR PROTEIN MLH, PMS, MUTL"/>
    <property type="match status" value="1"/>
</dbReference>
<name>A0A2P8CWC3_9BACT</name>
<dbReference type="InterPro" id="IPR013507">
    <property type="entry name" value="DNA_mismatch_S5_2-like"/>
</dbReference>
<dbReference type="GO" id="GO:0005524">
    <property type="term" value="F:ATP binding"/>
    <property type="evidence" value="ECO:0007669"/>
    <property type="project" value="InterPro"/>
</dbReference>
<dbReference type="InterPro" id="IPR036890">
    <property type="entry name" value="HATPase_C_sf"/>
</dbReference>
<dbReference type="GO" id="GO:0032300">
    <property type="term" value="C:mismatch repair complex"/>
    <property type="evidence" value="ECO:0007669"/>
    <property type="project" value="InterPro"/>
</dbReference>
<dbReference type="CDD" id="cd16926">
    <property type="entry name" value="HATPase_MutL-MLH-PMS-like"/>
    <property type="match status" value="1"/>
</dbReference>
<dbReference type="Gene3D" id="3.30.230.10">
    <property type="match status" value="1"/>
</dbReference>
<dbReference type="InterPro" id="IPR042121">
    <property type="entry name" value="MutL_C_regsub"/>
</dbReference>
<dbReference type="FunFam" id="3.30.565.10:FF:000003">
    <property type="entry name" value="DNA mismatch repair endonuclease MutL"/>
    <property type="match status" value="1"/>
</dbReference>
<keyword evidence="4 5" id="KW-0234">DNA repair</keyword>
<evidence type="ECO:0000256" key="3">
    <source>
        <dbReference type="ARBA" id="ARBA00022763"/>
    </source>
</evidence>
<proteinExistence type="inferred from homology"/>
<sequence>MPDIIQLLPDHLANQIAAGEVVQRPASAVKELLENAIDAGATEIQLILKDAGKELIQVVDNGSGMSPADARMSFERHATSKIRQIDDLFAIRTMGFRGEALASIAAVAQVDLKTRRHEEELGTHLVIEASEVLKQEPAACPPGTSFSIKNLFYNVPARRKFLKSNTSEYKHIIDEFTRVAMAYPQIAFRFFHNNTEQFHLSAGNQKTRIVELLGNKSEKNLVPVDEDTELLKIHGYIGKPESATRTRGNQFFFINNRFIRNAYLNHAVATAFDGLIDKEAFPFYVLFLELDPQRVDVNVHPTKQEVKFDDDRMLYAYLQSAVKHALARFNIAPSLDFTLNADIQNLDAVRLPQTEQQKEITRDSYLFSTFKEGGKAHLIEKQGDRQAWAAQRETFFPDLPSAGSSSSYRAPAYVPEEAVQHKIAFEDHNSHQQPVLQWREYLVSTMKSGILLMHQKRALERIQYERLQERINQEHSVTQQLLFPATLQVSPADAALLEELLPFLRKLGYDISPFGANTYAVQGAPPDVPAGREQALVEEILEQMKHESAHLKDQQQEKLLRTVARRMAQPTMLSSDAAQALIDELFACVQPQYAPDGARVFTVLPKDSLDQLL</sequence>
<dbReference type="SMART" id="SM00853">
    <property type="entry name" value="MutL_C"/>
    <property type="match status" value="1"/>
</dbReference>
<dbReference type="InterPro" id="IPR014721">
    <property type="entry name" value="Ribsml_uS5_D2-typ_fold_subgr"/>
</dbReference>
<dbReference type="Pfam" id="PF08676">
    <property type="entry name" value="MutL_C"/>
    <property type="match status" value="1"/>
</dbReference>
<dbReference type="Gene3D" id="3.30.565.10">
    <property type="entry name" value="Histidine kinase-like ATPase, C-terminal domain"/>
    <property type="match status" value="1"/>
</dbReference>
<dbReference type="Gene3D" id="3.30.1370.100">
    <property type="entry name" value="MutL, C-terminal domain, regulatory subdomain"/>
    <property type="match status" value="1"/>
</dbReference>
<dbReference type="Pfam" id="PF01119">
    <property type="entry name" value="DNA_mis_repair"/>
    <property type="match status" value="1"/>
</dbReference>
<organism evidence="8 9">
    <name type="scientific">Taibaiella chishuiensis</name>
    <dbReference type="NCBI Taxonomy" id="1434707"/>
    <lineage>
        <taxon>Bacteria</taxon>
        <taxon>Pseudomonadati</taxon>
        <taxon>Bacteroidota</taxon>
        <taxon>Chitinophagia</taxon>
        <taxon>Chitinophagales</taxon>
        <taxon>Chitinophagaceae</taxon>
        <taxon>Taibaiella</taxon>
    </lineage>
</organism>
<keyword evidence="3 5" id="KW-0227">DNA damage</keyword>
<gene>
    <name evidence="5" type="primary">mutL</name>
    <name evidence="8" type="ORF">B0I18_11283</name>
</gene>
<evidence type="ECO:0000256" key="4">
    <source>
        <dbReference type="ARBA" id="ARBA00023204"/>
    </source>
</evidence>
<dbReference type="EMBL" id="PYGD01000012">
    <property type="protein sequence ID" value="PSK89282.1"/>
    <property type="molecule type" value="Genomic_DNA"/>
</dbReference>
<evidence type="ECO:0000256" key="5">
    <source>
        <dbReference type="HAMAP-Rule" id="MF_00149"/>
    </source>
</evidence>
<dbReference type="RefSeq" id="WP_106524934.1">
    <property type="nucleotide sequence ID" value="NZ_PYGD01000012.1"/>
</dbReference>
<feature type="domain" description="MutL C-terminal dimerisation" evidence="6">
    <location>
        <begin position="434"/>
        <end position="575"/>
    </location>
</feature>
<dbReference type="InterPro" id="IPR042120">
    <property type="entry name" value="MutL_C_dimsub"/>
</dbReference>
<comment type="function">
    <text evidence="5">This protein is involved in the repair of mismatches in DNA. It is required for dam-dependent methyl-directed DNA mismatch repair. May act as a 'molecular matchmaker', a protein that promotes the formation of a stable complex between two or more DNA-binding proteins in an ATP-dependent manner without itself being part of a final effector complex.</text>
</comment>
<dbReference type="Proteomes" id="UP000240572">
    <property type="component" value="Unassembled WGS sequence"/>
</dbReference>
<dbReference type="GO" id="GO:0140664">
    <property type="term" value="F:ATP-dependent DNA damage sensor activity"/>
    <property type="evidence" value="ECO:0007669"/>
    <property type="project" value="InterPro"/>
</dbReference>
<dbReference type="PANTHER" id="PTHR10073:SF12">
    <property type="entry name" value="DNA MISMATCH REPAIR PROTEIN MLH1"/>
    <property type="match status" value="1"/>
</dbReference>
<dbReference type="SUPFAM" id="SSF118116">
    <property type="entry name" value="DNA mismatch repair protein MutL"/>
    <property type="match status" value="1"/>
</dbReference>
<comment type="similarity">
    <text evidence="1 5">Belongs to the DNA mismatch repair MutL/HexB family.</text>
</comment>
<dbReference type="PROSITE" id="PS00058">
    <property type="entry name" value="DNA_MISMATCH_REPAIR_1"/>
    <property type="match status" value="1"/>
</dbReference>
<dbReference type="AlphaFoldDB" id="A0A2P8CWC3"/>
<keyword evidence="9" id="KW-1185">Reference proteome</keyword>
<dbReference type="NCBIfam" id="TIGR00585">
    <property type="entry name" value="mutl"/>
    <property type="match status" value="1"/>
</dbReference>
<evidence type="ECO:0000259" key="7">
    <source>
        <dbReference type="SMART" id="SM01340"/>
    </source>
</evidence>
<dbReference type="InterPro" id="IPR020667">
    <property type="entry name" value="DNA_mismatch_repair_MutL"/>
</dbReference>